<dbReference type="Pfam" id="PF03372">
    <property type="entry name" value="Exo_endo_phos"/>
    <property type="match status" value="1"/>
</dbReference>
<dbReference type="InterPro" id="IPR036691">
    <property type="entry name" value="Endo/exonu/phosph_ase_sf"/>
</dbReference>
<dbReference type="Gene3D" id="3.60.10.10">
    <property type="entry name" value="Endonuclease/exonuclease/phosphatase"/>
    <property type="match status" value="1"/>
</dbReference>
<reference evidence="2" key="1">
    <citation type="submission" date="2019-08" db="EMBL/GenBank/DDBJ databases">
        <authorList>
            <person name="Kucharzyk K."/>
            <person name="Murdoch R.W."/>
            <person name="Higgins S."/>
            <person name="Loffler F."/>
        </authorList>
    </citation>
    <scope>NUCLEOTIDE SEQUENCE</scope>
</reference>
<accession>A0A644X1A6</accession>
<dbReference type="AlphaFoldDB" id="A0A644X1A6"/>
<name>A0A644X1A6_9ZZZZ</name>
<evidence type="ECO:0000259" key="1">
    <source>
        <dbReference type="Pfam" id="PF03372"/>
    </source>
</evidence>
<dbReference type="EMBL" id="VSSQ01001408">
    <property type="protein sequence ID" value="MPM08073.1"/>
    <property type="molecule type" value="Genomic_DNA"/>
</dbReference>
<evidence type="ECO:0000313" key="2">
    <source>
        <dbReference type="EMBL" id="MPM08073.1"/>
    </source>
</evidence>
<protein>
    <recommendedName>
        <fullName evidence="1">Endonuclease/exonuclease/phosphatase domain-containing protein</fullName>
    </recommendedName>
</protein>
<dbReference type="InterPro" id="IPR005135">
    <property type="entry name" value="Endo/exonuclease/phosphatase"/>
</dbReference>
<sequence>MLIVLFLCLLLFSGCSCDIEGDPKAFRVLSYNVQNLFDARLDGGEYPEYQDPKVWTDRFYRMRLDTLSKVLLSDKLSFPDVIVLQEVEGLSVVEDLLSRYLGRKGYRWYAVAKGSDAAIAVAVISRHPIASTAVHGAEGIRPVLEATIATEAGDVCLFALHAKSQIGDGQALRLSLAKVVARASYERPGSAVLLCGDFNENPTSIWDSPSTQPALVDMSHPEAGRYQMAGSLGLVGSRTALAPSLYYCAYLDEGWKGSAPGSCSWDGLWHRYDQILANGKLFDGMGWEYESFSIENLPSLCSSDGRPFAWNVRTMQGISDHFPVLMTLRRR</sequence>
<comment type="caution">
    <text evidence="2">The sequence shown here is derived from an EMBL/GenBank/DDBJ whole genome shotgun (WGS) entry which is preliminary data.</text>
</comment>
<dbReference type="GO" id="GO:0003824">
    <property type="term" value="F:catalytic activity"/>
    <property type="evidence" value="ECO:0007669"/>
    <property type="project" value="InterPro"/>
</dbReference>
<gene>
    <name evidence="2" type="ORF">SDC9_54385</name>
</gene>
<dbReference type="SUPFAM" id="SSF56219">
    <property type="entry name" value="DNase I-like"/>
    <property type="match status" value="1"/>
</dbReference>
<feature type="domain" description="Endonuclease/exonuclease/phosphatase" evidence="1">
    <location>
        <begin position="30"/>
        <end position="281"/>
    </location>
</feature>
<organism evidence="2">
    <name type="scientific">bioreactor metagenome</name>
    <dbReference type="NCBI Taxonomy" id="1076179"/>
    <lineage>
        <taxon>unclassified sequences</taxon>
        <taxon>metagenomes</taxon>
        <taxon>ecological metagenomes</taxon>
    </lineage>
</organism>
<proteinExistence type="predicted"/>